<dbReference type="SUPFAM" id="SSF53383">
    <property type="entry name" value="PLP-dependent transferases"/>
    <property type="match status" value="1"/>
</dbReference>
<evidence type="ECO:0000256" key="7">
    <source>
        <dbReference type="ARBA" id="ARBA00022898"/>
    </source>
</evidence>
<dbReference type="AlphaFoldDB" id="A0A7X0PJV9"/>
<dbReference type="GO" id="GO:0000105">
    <property type="term" value="P:L-histidine biosynthetic process"/>
    <property type="evidence" value="ECO:0007669"/>
    <property type="project" value="UniProtKB-KW"/>
</dbReference>
<evidence type="ECO:0000256" key="4">
    <source>
        <dbReference type="ARBA" id="ARBA00022576"/>
    </source>
</evidence>
<comment type="similarity">
    <text evidence="2">Belongs to the class-II pyridoxal-phosphate-dependent aminotransferase family. Histidinol-phosphate aminotransferase subfamily.</text>
</comment>
<protein>
    <recommendedName>
        <fullName evidence="3">histidinol-phosphate transaminase</fullName>
        <ecNumber evidence="3">2.6.1.9</ecNumber>
    </recommendedName>
</protein>
<dbReference type="PANTHER" id="PTHR43643">
    <property type="entry name" value="HISTIDINOL-PHOSPHATE AMINOTRANSFERASE 2"/>
    <property type="match status" value="1"/>
</dbReference>
<dbReference type="GO" id="GO:0030170">
    <property type="term" value="F:pyridoxal phosphate binding"/>
    <property type="evidence" value="ECO:0007669"/>
    <property type="project" value="InterPro"/>
</dbReference>
<evidence type="ECO:0000256" key="10">
    <source>
        <dbReference type="SAM" id="MobiDB-lite"/>
    </source>
</evidence>
<dbReference type="InterPro" id="IPR015424">
    <property type="entry name" value="PyrdxlP-dep_Trfase"/>
</dbReference>
<reference evidence="12 13" key="1">
    <citation type="submission" date="2020-08" db="EMBL/GenBank/DDBJ databases">
        <title>Functional genomics of gut bacteria from endangered species of beetles.</title>
        <authorList>
            <person name="Carlos-Shanley C."/>
        </authorList>
    </citation>
    <scope>NUCLEOTIDE SEQUENCE [LARGE SCALE GENOMIC DNA]</scope>
    <source>
        <strain evidence="12 13">S00198</strain>
    </source>
</reference>
<name>A0A7X0PJV9_9BURK</name>
<keyword evidence="5" id="KW-0028">Amino-acid biosynthesis</keyword>
<dbReference type="InterPro" id="IPR004839">
    <property type="entry name" value="Aminotransferase_I/II_large"/>
</dbReference>
<organism evidence="12 13">
    <name type="scientific">Acidovorax soli</name>
    <dbReference type="NCBI Taxonomy" id="592050"/>
    <lineage>
        <taxon>Bacteria</taxon>
        <taxon>Pseudomonadati</taxon>
        <taxon>Pseudomonadota</taxon>
        <taxon>Betaproteobacteria</taxon>
        <taxon>Burkholderiales</taxon>
        <taxon>Comamonadaceae</taxon>
        <taxon>Acidovorax</taxon>
    </lineage>
</organism>
<evidence type="ECO:0000256" key="1">
    <source>
        <dbReference type="ARBA" id="ARBA00005011"/>
    </source>
</evidence>
<evidence type="ECO:0000256" key="5">
    <source>
        <dbReference type="ARBA" id="ARBA00022605"/>
    </source>
</evidence>
<keyword evidence="6 12" id="KW-0808">Transferase</keyword>
<dbReference type="InterPro" id="IPR015421">
    <property type="entry name" value="PyrdxlP-dep_Trfase_major"/>
</dbReference>
<dbReference type="InterPro" id="IPR050106">
    <property type="entry name" value="HistidinolP_aminotransfase"/>
</dbReference>
<keyword evidence="4 12" id="KW-0032">Aminotransferase</keyword>
<evidence type="ECO:0000256" key="6">
    <source>
        <dbReference type="ARBA" id="ARBA00022679"/>
    </source>
</evidence>
<dbReference type="Proteomes" id="UP000575083">
    <property type="component" value="Unassembled WGS sequence"/>
</dbReference>
<feature type="domain" description="Aminotransferase class I/classII large" evidence="11">
    <location>
        <begin position="23"/>
        <end position="328"/>
    </location>
</feature>
<dbReference type="RefSeq" id="WP_184864204.1">
    <property type="nucleotide sequence ID" value="NZ_JACHLK010000018.1"/>
</dbReference>
<comment type="catalytic activity">
    <reaction evidence="9">
        <text>L-histidinol phosphate + 2-oxoglutarate = 3-(imidazol-4-yl)-2-oxopropyl phosphate + L-glutamate</text>
        <dbReference type="Rhea" id="RHEA:23744"/>
        <dbReference type="ChEBI" id="CHEBI:16810"/>
        <dbReference type="ChEBI" id="CHEBI:29985"/>
        <dbReference type="ChEBI" id="CHEBI:57766"/>
        <dbReference type="ChEBI" id="CHEBI:57980"/>
        <dbReference type="EC" id="2.6.1.9"/>
    </reaction>
</comment>
<comment type="pathway">
    <text evidence="1">Amino-acid biosynthesis; L-histidine biosynthesis; L-histidine from 5-phospho-alpha-D-ribose 1-diphosphate: step 7/9.</text>
</comment>
<keyword evidence="8" id="KW-0368">Histidine biosynthesis</keyword>
<dbReference type="PANTHER" id="PTHR43643:SF6">
    <property type="entry name" value="HISTIDINOL-PHOSPHATE AMINOTRANSFERASE"/>
    <property type="match status" value="1"/>
</dbReference>
<comment type="caution">
    <text evidence="12">The sequence shown here is derived from an EMBL/GenBank/DDBJ whole genome shotgun (WGS) entry which is preliminary data.</text>
</comment>
<dbReference type="Gene3D" id="3.90.1150.10">
    <property type="entry name" value="Aspartate Aminotransferase, domain 1"/>
    <property type="match status" value="1"/>
</dbReference>
<gene>
    <name evidence="12" type="ORF">HNP48_006033</name>
</gene>
<evidence type="ECO:0000313" key="12">
    <source>
        <dbReference type="EMBL" id="MBB6563313.1"/>
    </source>
</evidence>
<dbReference type="EC" id="2.6.1.9" evidence="3"/>
<dbReference type="InterPro" id="IPR015422">
    <property type="entry name" value="PyrdxlP-dep_Trfase_small"/>
</dbReference>
<evidence type="ECO:0000256" key="9">
    <source>
        <dbReference type="ARBA" id="ARBA00047481"/>
    </source>
</evidence>
<evidence type="ECO:0000256" key="3">
    <source>
        <dbReference type="ARBA" id="ARBA00012748"/>
    </source>
</evidence>
<dbReference type="Pfam" id="PF00155">
    <property type="entry name" value="Aminotran_1_2"/>
    <property type="match status" value="1"/>
</dbReference>
<feature type="region of interest" description="Disordered" evidence="10">
    <location>
        <begin position="1"/>
        <end position="24"/>
    </location>
</feature>
<evidence type="ECO:0000259" key="11">
    <source>
        <dbReference type="Pfam" id="PF00155"/>
    </source>
</evidence>
<evidence type="ECO:0000256" key="2">
    <source>
        <dbReference type="ARBA" id="ARBA00007970"/>
    </source>
</evidence>
<accession>A0A7X0PJV9</accession>
<sequence>MSWQAGVLHHHGGPDAQGAPAHDFSTNSNACGPCPDALQAVQQADATRYPDPHYTALREALGAFHGVAAGRIVLAASSSEFIHRITALAVQQGVVRVGVPLHSYGDYAQAAQARGLALLRRGDEAVTAPGLQWACEPSSPLGRADPVLAAWRDGQAALRVLDCAYAPLQLHGGGGMAPWAGVPAMPPGLRCWQLWTPNKALGLTGVRAAYAVAPEGADGDVQALQALAPSWAVGAHGVALLQAWVQPGVQRWLVHSLDVLRDWKQRQLTLCLDLGWAVHAGSLANYFCAQPACADLPAALAALRVSGIKLRDTTSFGLPGGVRMGVLAPEAQDALRQAWLAVRSGAQPQESDTP</sequence>
<keyword evidence="13" id="KW-1185">Reference proteome</keyword>
<evidence type="ECO:0000256" key="8">
    <source>
        <dbReference type="ARBA" id="ARBA00023102"/>
    </source>
</evidence>
<keyword evidence="7" id="KW-0663">Pyridoxal phosphate</keyword>
<dbReference type="Gene3D" id="3.40.640.10">
    <property type="entry name" value="Type I PLP-dependent aspartate aminotransferase-like (Major domain)"/>
    <property type="match status" value="1"/>
</dbReference>
<dbReference type="EMBL" id="JACHLK010000018">
    <property type="protein sequence ID" value="MBB6563313.1"/>
    <property type="molecule type" value="Genomic_DNA"/>
</dbReference>
<proteinExistence type="inferred from homology"/>
<dbReference type="GO" id="GO:0004400">
    <property type="term" value="F:histidinol-phosphate transaminase activity"/>
    <property type="evidence" value="ECO:0007669"/>
    <property type="project" value="UniProtKB-EC"/>
</dbReference>
<evidence type="ECO:0000313" key="13">
    <source>
        <dbReference type="Proteomes" id="UP000575083"/>
    </source>
</evidence>